<dbReference type="GO" id="GO:0008270">
    <property type="term" value="F:zinc ion binding"/>
    <property type="evidence" value="ECO:0007669"/>
    <property type="project" value="InterPro"/>
</dbReference>
<keyword evidence="4" id="KW-0804">Transcription</keyword>
<evidence type="ECO:0000256" key="1">
    <source>
        <dbReference type="ARBA" id="ARBA00022723"/>
    </source>
</evidence>
<dbReference type="EMBL" id="CAOQHR010000009">
    <property type="protein sequence ID" value="CAI6339366.1"/>
    <property type="molecule type" value="Genomic_DNA"/>
</dbReference>
<protein>
    <recommendedName>
        <fullName evidence="7">Zn(2)-C6 fungal-type domain-containing protein</fullName>
    </recommendedName>
</protein>
<dbReference type="OrthoDB" id="2328572at2759"/>
<keyword evidence="9" id="KW-1185">Reference proteome</keyword>
<proteinExistence type="predicted"/>
<dbReference type="Gene3D" id="4.10.240.10">
    <property type="entry name" value="Zn(2)-C6 fungal-type DNA-binding domain"/>
    <property type="match status" value="1"/>
</dbReference>
<evidence type="ECO:0000256" key="3">
    <source>
        <dbReference type="ARBA" id="ARBA00023125"/>
    </source>
</evidence>
<feature type="compositionally biased region" description="Low complexity" evidence="6">
    <location>
        <begin position="242"/>
        <end position="255"/>
    </location>
</feature>
<dbReference type="InterPro" id="IPR036864">
    <property type="entry name" value="Zn2-C6_fun-type_DNA-bd_sf"/>
</dbReference>
<gene>
    <name evidence="8" type="ORF">PDIGIT_LOCUS12523</name>
</gene>
<feature type="region of interest" description="Disordered" evidence="6">
    <location>
        <begin position="1"/>
        <end position="45"/>
    </location>
</feature>
<feature type="region of interest" description="Disordered" evidence="6">
    <location>
        <begin position="225"/>
        <end position="258"/>
    </location>
</feature>
<feature type="domain" description="Zn(2)-C6 fungal-type" evidence="7">
    <location>
        <begin position="49"/>
        <end position="79"/>
    </location>
</feature>
<keyword evidence="3" id="KW-0238">DNA-binding</keyword>
<dbReference type="PANTHER" id="PTHR31069">
    <property type="entry name" value="OLEATE-ACTIVATED TRANSCRIPTION FACTOR 1-RELATED"/>
    <property type="match status" value="1"/>
</dbReference>
<organism evidence="8 9">
    <name type="scientific">Periconia digitata</name>
    <dbReference type="NCBI Taxonomy" id="1303443"/>
    <lineage>
        <taxon>Eukaryota</taxon>
        <taxon>Fungi</taxon>
        <taxon>Dikarya</taxon>
        <taxon>Ascomycota</taxon>
        <taxon>Pezizomycotina</taxon>
        <taxon>Dothideomycetes</taxon>
        <taxon>Pleosporomycetidae</taxon>
        <taxon>Pleosporales</taxon>
        <taxon>Massarineae</taxon>
        <taxon>Periconiaceae</taxon>
        <taxon>Periconia</taxon>
    </lineage>
</organism>
<dbReference type="GO" id="GO:0000981">
    <property type="term" value="F:DNA-binding transcription factor activity, RNA polymerase II-specific"/>
    <property type="evidence" value="ECO:0007669"/>
    <property type="project" value="InterPro"/>
</dbReference>
<feature type="compositionally biased region" description="Basic residues" evidence="6">
    <location>
        <begin position="82"/>
        <end position="93"/>
    </location>
</feature>
<comment type="caution">
    <text evidence="8">The sequence shown here is derived from an EMBL/GenBank/DDBJ whole genome shotgun (WGS) entry which is preliminary data.</text>
</comment>
<dbReference type="GO" id="GO:0045122">
    <property type="term" value="P:aflatoxin biosynthetic process"/>
    <property type="evidence" value="ECO:0007669"/>
    <property type="project" value="InterPro"/>
</dbReference>
<evidence type="ECO:0000256" key="2">
    <source>
        <dbReference type="ARBA" id="ARBA00023015"/>
    </source>
</evidence>
<dbReference type="Pfam" id="PF08493">
    <property type="entry name" value="AflR"/>
    <property type="match status" value="1"/>
</dbReference>
<dbReference type="AlphaFoldDB" id="A0A9W4XVH7"/>
<evidence type="ECO:0000259" key="7">
    <source>
        <dbReference type="PROSITE" id="PS50048"/>
    </source>
</evidence>
<evidence type="ECO:0000256" key="4">
    <source>
        <dbReference type="ARBA" id="ARBA00023163"/>
    </source>
</evidence>
<dbReference type="PANTHER" id="PTHR31069:SF31">
    <property type="entry name" value="MONODICTYPHENONE CLUSTER TRANSCRIPTION FACTOR-RELATED"/>
    <property type="match status" value="1"/>
</dbReference>
<keyword evidence="2" id="KW-0805">Transcription regulation</keyword>
<dbReference type="PROSITE" id="PS50048">
    <property type="entry name" value="ZN2_CY6_FUNGAL_2"/>
    <property type="match status" value="1"/>
</dbReference>
<keyword evidence="1" id="KW-0479">Metal-binding</keyword>
<feature type="compositionally biased region" description="Pro residues" evidence="6">
    <location>
        <begin position="19"/>
        <end position="32"/>
    </location>
</feature>
<dbReference type="CDD" id="cd00067">
    <property type="entry name" value="GAL4"/>
    <property type="match status" value="1"/>
</dbReference>
<evidence type="ECO:0000256" key="5">
    <source>
        <dbReference type="ARBA" id="ARBA00023242"/>
    </source>
</evidence>
<feature type="region of interest" description="Disordered" evidence="6">
    <location>
        <begin position="81"/>
        <end position="121"/>
    </location>
</feature>
<dbReference type="SUPFAM" id="SSF57701">
    <property type="entry name" value="Zn2/Cys6 DNA-binding domain"/>
    <property type="match status" value="1"/>
</dbReference>
<name>A0A9W4XVH7_9PLEO</name>
<sequence>MDFHSQTPEWQAPLTIHQPPAPASPRRPPPTSAPKSSSSPEKRLKLRASCDACAASKVKCSKEHPICARCKTNRSQCVYGVSRKHGKPGRTRKRNPDGTPFVKASKQRPSPDGSEFSKFRIRPEPLTHKDAVFDTSAQWSPTPSWSSATDFEFEMTPEPMFLEPTTDFVFMDNMLPTTPPELSNIPMLQPELTFVDPFARKQSVMLDLPDIQAIKDFVGNEQAPPMDFSFSEQMPMDGNLHPPSTISSPQSSTESPPLPMYNPMRVSISMPSSHCCYTLAYSTLESLRIINPENSTGVELKSLDSVLSITKTAVANVRQLLNCSCSSDPHLAMLYSSITSKILTWYQIAAGVKPASLPSAPPSLSDASSPDSSVFASPLSTPSLDNSTFDIQVKPLKIGLFEFDEEQQAMLRRQVVLRELKKCGTLVDALANWRGEGRPEQSEFLYDVLGTWLKTELHKTLQEVEGDEVM</sequence>
<evidence type="ECO:0000256" key="6">
    <source>
        <dbReference type="SAM" id="MobiDB-lite"/>
    </source>
</evidence>
<dbReference type="GO" id="GO:0005634">
    <property type="term" value="C:nucleus"/>
    <property type="evidence" value="ECO:0007669"/>
    <property type="project" value="InterPro"/>
</dbReference>
<dbReference type="InterPro" id="IPR050675">
    <property type="entry name" value="OAF3"/>
</dbReference>
<dbReference type="SMART" id="SM00066">
    <property type="entry name" value="GAL4"/>
    <property type="match status" value="1"/>
</dbReference>
<accession>A0A9W4XVH7</accession>
<evidence type="ECO:0000313" key="8">
    <source>
        <dbReference type="EMBL" id="CAI6339366.1"/>
    </source>
</evidence>
<dbReference type="PROSITE" id="PS00463">
    <property type="entry name" value="ZN2_CY6_FUNGAL_1"/>
    <property type="match status" value="1"/>
</dbReference>
<dbReference type="Proteomes" id="UP001152607">
    <property type="component" value="Unassembled WGS sequence"/>
</dbReference>
<keyword evidence="5" id="KW-0539">Nucleus</keyword>
<dbReference type="Pfam" id="PF00172">
    <property type="entry name" value="Zn_clus"/>
    <property type="match status" value="1"/>
</dbReference>
<dbReference type="PRINTS" id="PR00755">
    <property type="entry name" value="AFLATOXINBRP"/>
</dbReference>
<dbReference type="InterPro" id="IPR001138">
    <property type="entry name" value="Zn2Cys6_DnaBD"/>
</dbReference>
<feature type="region of interest" description="Disordered" evidence="6">
    <location>
        <begin position="359"/>
        <end position="379"/>
    </location>
</feature>
<dbReference type="InterPro" id="IPR013700">
    <property type="entry name" value="AflR"/>
</dbReference>
<reference evidence="8" key="1">
    <citation type="submission" date="2023-01" db="EMBL/GenBank/DDBJ databases">
        <authorList>
            <person name="Van Ghelder C."/>
            <person name="Rancurel C."/>
        </authorList>
    </citation>
    <scope>NUCLEOTIDE SEQUENCE</scope>
    <source>
        <strain evidence="8">CNCM I-4278</strain>
    </source>
</reference>
<evidence type="ECO:0000313" key="9">
    <source>
        <dbReference type="Proteomes" id="UP001152607"/>
    </source>
</evidence>
<dbReference type="GO" id="GO:0003677">
    <property type="term" value="F:DNA binding"/>
    <property type="evidence" value="ECO:0007669"/>
    <property type="project" value="UniProtKB-KW"/>
</dbReference>